<proteinExistence type="predicted"/>
<keyword evidence="3" id="KW-1185">Reference proteome</keyword>
<feature type="transmembrane region" description="Helical" evidence="1">
    <location>
        <begin position="20"/>
        <end position="38"/>
    </location>
</feature>
<sequence>MSRLSTALRLELTLQNRQRFLHAAVFSGLIWLAVLLPMPADLRSVAEPYVLSGDITIIGFFFVAGTVFFEKQERTLSAVIATPLRFGEYLAAKLAVLLMVSVGVAVVVATIAHGFSYSPAPMIVAVALGTLLMLLVGFISSLPFASISDWFLVATIPLAVMNLPVLYYSGVWPHPVPYAILTQGPLLLLGAAFGQLTLAPWQIGYALLYPSVCVGCCIEWLRQVSPVTSSLRRVAGERPGRRVDTRTDRVWAQRHPRYLS</sequence>
<evidence type="ECO:0000313" key="2">
    <source>
        <dbReference type="EMBL" id="BBX59813.1"/>
    </source>
</evidence>
<keyword evidence="1" id="KW-1133">Transmembrane helix</keyword>
<dbReference type="Pfam" id="PF24686">
    <property type="entry name" value="FLQE3_permease"/>
    <property type="match status" value="1"/>
</dbReference>
<keyword evidence="1" id="KW-0812">Transmembrane</keyword>
<feature type="transmembrane region" description="Helical" evidence="1">
    <location>
        <begin position="50"/>
        <end position="69"/>
    </location>
</feature>
<keyword evidence="1" id="KW-0472">Membrane</keyword>
<feature type="transmembrane region" description="Helical" evidence="1">
    <location>
        <begin position="118"/>
        <end position="138"/>
    </location>
</feature>
<organism evidence="2 3">
    <name type="scientific">Mycobacterium shottsii</name>
    <dbReference type="NCBI Taxonomy" id="133549"/>
    <lineage>
        <taxon>Bacteria</taxon>
        <taxon>Bacillati</taxon>
        <taxon>Actinomycetota</taxon>
        <taxon>Actinomycetes</taxon>
        <taxon>Mycobacteriales</taxon>
        <taxon>Mycobacteriaceae</taxon>
        <taxon>Mycobacterium</taxon>
        <taxon>Mycobacterium ulcerans group</taxon>
    </lineage>
</organism>
<feature type="transmembrane region" description="Helical" evidence="1">
    <location>
        <begin position="90"/>
        <end position="112"/>
    </location>
</feature>
<dbReference type="Proteomes" id="UP000467164">
    <property type="component" value="Chromosome"/>
</dbReference>
<protein>
    <submittedName>
        <fullName evidence="2">Fluoroquinolones export permease protein</fullName>
    </submittedName>
</protein>
<feature type="transmembrane region" description="Helical" evidence="1">
    <location>
        <begin position="150"/>
        <end position="170"/>
    </location>
</feature>
<accession>A0A7I7LKA6</accession>
<dbReference type="EMBL" id="AP022572">
    <property type="protein sequence ID" value="BBX59813.1"/>
    <property type="molecule type" value="Genomic_DNA"/>
</dbReference>
<evidence type="ECO:0000313" key="3">
    <source>
        <dbReference type="Proteomes" id="UP000467164"/>
    </source>
</evidence>
<feature type="transmembrane region" description="Helical" evidence="1">
    <location>
        <begin position="176"/>
        <end position="198"/>
    </location>
</feature>
<reference evidence="2 3" key="1">
    <citation type="journal article" date="2019" name="Emerg. Microbes Infect.">
        <title>Comprehensive subspecies identification of 175 nontuberculous mycobacteria species based on 7547 genomic profiles.</title>
        <authorList>
            <person name="Matsumoto Y."/>
            <person name="Kinjo T."/>
            <person name="Motooka D."/>
            <person name="Nabeya D."/>
            <person name="Jung N."/>
            <person name="Uechi K."/>
            <person name="Horii T."/>
            <person name="Iida T."/>
            <person name="Fujita J."/>
            <person name="Nakamura S."/>
        </authorList>
    </citation>
    <scope>NUCLEOTIDE SEQUENCE [LARGE SCALE GENOMIC DNA]</scope>
    <source>
        <strain evidence="2 3">JCM 12657</strain>
    </source>
</reference>
<dbReference type="AlphaFoldDB" id="A0A7I7LKA6"/>
<evidence type="ECO:0000256" key="1">
    <source>
        <dbReference type="SAM" id="Phobius"/>
    </source>
</evidence>
<name>A0A7I7LKA6_9MYCO</name>
<dbReference type="InterPro" id="IPR056926">
    <property type="entry name" value="FLQE3_permease"/>
</dbReference>
<gene>
    <name evidence="2" type="ORF">MSHO_51580</name>
</gene>
<dbReference type="KEGG" id="msho:MSHO_51580"/>